<protein>
    <submittedName>
        <fullName evidence="1">Uncharacterized protein</fullName>
    </submittedName>
</protein>
<dbReference type="SUPFAM" id="SSF50685">
    <property type="entry name" value="Barwin-like endoglucanases"/>
    <property type="match status" value="1"/>
</dbReference>
<proteinExistence type="predicted"/>
<organism evidence="1 2">
    <name type="scientific">Cercophora samala</name>
    <dbReference type="NCBI Taxonomy" id="330535"/>
    <lineage>
        <taxon>Eukaryota</taxon>
        <taxon>Fungi</taxon>
        <taxon>Dikarya</taxon>
        <taxon>Ascomycota</taxon>
        <taxon>Pezizomycotina</taxon>
        <taxon>Sordariomycetes</taxon>
        <taxon>Sordariomycetidae</taxon>
        <taxon>Sordariales</taxon>
        <taxon>Lasiosphaeriaceae</taxon>
        <taxon>Cercophora</taxon>
    </lineage>
</organism>
<dbReference type="CDD" id="cd22191">
    <property type="entry name" value="DPBB_RlpA_EXP_N-like"/>
    <property type="match status" value="1"/>
</dbReference>
<evidence type="ECO:0000313" key="2">
    <source>
        <dbReference type="Proteomes" id="UP001174997"/>
    </source>
</evidence>
<dbReference type="InterPro" id="IPR020915">
    <property type="entry name" value="UPF0311"/>
</dbReference>
<dbReference type="Gene3D" id="2.40.160.20">
    <property type="match status" value="1"/>
</dbReference>
<dbReference type="Pfam" id="PF11578">
    <property type="entry name" value="DUF3237"/>
    <property type="match status" value="1"/>
</dbReference>
<dbReference type="PANTHER" id="PTHR37315">
    <property type="entry name" value="UPF0311 PROTEIN BLR7842"/>
    <property type="match status" value="1"/>
</dbReference>
<dbReference type="Proteomes" id="UP001174997">
    <property type="component" value="Unassembled WGS sequence"/>
</dbReference>
<sequence length="254" mass="26882">MVAALNHVDFDPSTPGGNPNNNPLCGRSIRANYGGKSIVVKVVDRCPECTTNCLFIRVATTTMLSLTKLSCLGALAAAALAAVPAPPPLTYLFSVNLTFAEPISIGSVPYGTRDLLTISGGNAVGPKISAGKVGKGLDWGLTSRQGVFSPDALYSLHTDDNATILIFEKGHAPHVHILFETASPKYEWLNSAVAYATGGPNEVGVGLDVWQVGRVRFFGSLIERAGIEIDANAVTCDRLVHRSRLCSSCRPNCQ</sequence>
<reference evidence="1" key="1">
    <citation type="submission" date="2023-06" db="EMBL/GenBank/DDBJ databases">
        <title>Genome-scale phylogeny and comparative genomics of the fungal order Sordariales.</title>
        <authorList>
            <consortium name="Lawrence Berkeley National Laboratory"/>
            <person name="Hensen N."/>
            <person name="Bonometti L."/>
            <person name="Westerberg I."/>
            <person name="Brannstrom I.O."/>
            <person name="Guillou S."/>
            <person name="Cros-Aarteil S."/>
            <person name="Calhoun S."/>
            <person name="Haridas S."/>
            <person name="Kuo A."/>
            <person name="Mondo S."/>
            <person name="Pangilinan J."/>
            <person name="Riley R."/>
            <person name="Labutti K."/>
            <person name="Andreopoulos B."/>
            <person name="Lipzen A."/>
            <person name="Chen C."/>
            <person name="Yanf M."/>
            <person name="Daum C."/>
            <person name="Ng V."/>
            <person name="Clum A."/>
            <person name="Steindorff A."/>
            <person name="Ohm R."/>
            <person name="Martin F."/>
            <person name="Silar P."/>
            <person name="Natvig D."/>
            <person name="Lalanne C."/>
            <person name="Gautier V."/>
            <person name="Ament-Velasquez S.L."/>
            <person name="Kruys A."/>
            <person name="Hutchinson M.I."/>
            <person name="Powell A.J."/>
            <person name="Barry K."/>
            <person name="Miller A.N."/>
            <person name="Grigoriev I.V."/>
            <person name="Debuchy R."/>
            <person name="Gladieux P."/>
            <person name="Thoren M.H."/>
            <person name="Johannesson H."/>
        </authorList>
    </citation>
    <scope>NUCLEOTIDE SEQUENCE</scope>
    <source>
        <strain evidence="1">CBS 307.81</strain>
    </source>
</reference>
<keyword evidence="2" id="KW-1185">Reference proteome</keyword>
<dbReference type="InterPro" id="IPR036908">
    <property type="entry name" value="RlpA-like_sf"/>
</dbReference>
<dbReference type="PANTHER" id="PTHR37315:SF1">
    <property type="entry name" value="UPF0311 PROTEIN BLR7842"/>
    <property type="match status" value="1"/>
</dbReference>
<dbReference type="EMBL" id="JAULSY010000015">
    <property type="protein sequence ID" value="KAK0672100.1"/>
    <property type="molecule type" value="Genomic_DNA"/>
</dbReference>
<comment type="caution">
    <text evidence="1">The sequence shown here is derived from an EMBL/GenBank/DDBJ whole genome shotgun (WGS) entry which is preliminary data.</text>
</comment>
<accession>A0AA39ZJD1</accession>
<dbReference type="Gene3D" id="2.40.40.10">
    <property type="entry name" value="RlpA-like domain"/>
    <property type="match status" value="1"/>
</dbReference>
<evidence type="ECO:0000313" key="1">
    <source>
        <dbReference type="EMBL" id="KAK0672100.1"/>
    </source>
</evidence>
<dbReference type="AlphaFoldDB" id="A0AA39ZJD1"/>
<gene>
    <name evidence="1" type="ORF">QBC41DRAFT_268858</name>
</gene>
<name>A0AA39ZJD1_9PEZI</name>